<keyword evidence="2" id="KW-1185">Reference proteome</keyword>
<sequence>MNPPGVARAPQVKQVIHPEDASGILFSSGVQIQGDRYAYGKTHQPYRITRKEMQHAFSDEAAATAGNPEFD</sequence>
<gene>
    <name evidence="1" type="ORF">DC3_39870</name>
</gene>
<comment type="caution">
    <text evidence="1">The sequence shown here is derived from an EMBL/GenBank/DDBJ whole genome shotgun (WGS) entry which is preliminary data.</text>
</comment>
<evidence type="ECO:0000313" key="1">
    <source>
        <dbReference type="EMBL" id="GEM48352.1"/>
    </source>
</evidence>
<proteinExistence type="predicted"/>
<name>A0A511N657_DEIC1</name>
<organism evidence="1 2">
    <name type="scientific">Deinococcus cellulosilyticus (strain DSM 18568 / NBRC 106333 / KACC 11606 / 5516J-15)</name>
    <dbReference type="NCBI Taxonomy" id="1223518"/>
    <lineage>
        <taxon>Bacteria</taxon>
        <taxon>Thermotogati</taxon>
        <taxon>Deinococcota</taxon>
        <taxon>Deinococci</taxon>
        <taxon>Deinococcales</taxon>
        <taxon>Deinococcaceae</taxon>
        <taxon>Deinococcus</taxon>
    </lineage>
</organism>
<evidence type="ECO:0000313" key="2">
    <source>
        <dbReference type="Proteomes" id="UP000321306"/>
    </source>
</evidence>
<dbReference type="Proteomes" id="UP000321306">
    <property type="component" value="Unassembled WGS sequence"/>
</dbReference>
<dbReference type="EMBL" id="BJXB01000020">
    <property type="protein sequence ID" value="GEM48352.1"/>
    <property type="molecule type" value="Genomic_DNA"/>
</dbReference>
<accession>A0A511N657</accession>
<dbReference type="AlphaFoldDB" id="A0A511N657"/>
<reference evidence="1 2" key="1">
    <citation type="submission" date="2019-07" db="EMBL/GenBank/DDBJ databases">
        <title>Whole genome shotgun sequence of Deinococcus cellulosilyticus NBRC 106333.</title>
        <authorList>
            <person name="Hosoyama A."/>
            <person name="Uohara A."/>
            <person name="Ohji S."/>
            <person name="Ichikawa N."/>
        </authorList>
    </citation>
    <scope>NUCLEOTIDE SEQUENCE [LARGE SCALE GENOMIC DNA]</scope>
    <source>
        <strain evidence="1 2">NBRC 106333</strain>
    </source>
</reference>
<protein>
    <submittedName>
        <fullName evidence="1">Uncharacterized protein</fullName>
    </submittedName>
</protein>